<reference evidence="2" key="1">
    <citation type="submission" date="2021-01" db="EMBL/GenBank/DDBJ databases">
        <authorList>
            <person name="Kaushik A."/>
        </authorList>
    </citation>
    <scope>NUCLEOTIDE SEQUENCE</scope>
    <source>
        <strain evidence="2">AG3-1AP</strain>
    </source>
</reference>
<evidence type="ECO:0000256" key="1">
    <source>
        <dbReference type="SAM" id="Phobius"/>
    </source>
</evidence>
<evidence type="ECO:0000313" key="3">
    <source>
        <dbReference type="Proteomes" id="UP000663831"/>
    </source>
</evidence>
<protein>
    <submittedName>
        <fullName evidence="2">Uncharacterized protein</fullName>
    </submittedName>
</protein>
<keyword evidence="1" id="KW-0812">Transmembrane</keyword>
<dbReference type="EMBL" id="CAJMWV010001598">
    <property type="protein sequence ID" value="CAE6441238.1"/>
    <property type="molecule type" value="Genomic_DNA"/>
</dbReference>
<keyword evidence="1" id="KW-1133">Transmembrane helix</keyword>
<dbReference type="AlphaFoldDB" id="A0A8H3G820"/>
<name>A0A8H3G820_9AGAM</name>
<organism evidence="2 3">
    <name type="scientific">Rhizoctonia solani</name>
    <dbReference type="NCBI Taxonomy" id="456999"/>
    <lineage>
        <taxon>Eukaryota</taxon>
        <taxon>Fungi</taxon>
        <taxon>Dikarya</taxon>
        <taxon>Basidiomycota</taxon>
        <taxon>Agaricomycotina</taxon>
        <taxon>Agaricomycetes</taxon>
        <taxon>Cantharellales</taxon>
        <taxon>Ceratobasidiaceae</taxon>
        <taxon>Rhizoctonia</taxon>
    </lineage>
</organism>
<comment type="caution">
    <text evidence="2">The sequence shown here is derived from an EMBL/GenBank/DDBJ whole genome shotgun (WGS) entry which is preliminary data.</text>
</comment>
<gene>
    <name evidence="2" type="ORF">RDB_LOCUS54105</name>
</gene>
<sequence>MDATTWILSSDSMISIFLAFMIAFCHCSSNV</sequence>
<dbReference type="Proteomes" id="UP000663831">
    <property type="component" value="Unassembled WGS sequence"/>
</dbReference>
<feature type="transmembrane region" description="Helical" evidence="1">
    <location>
        <begin position="6"/>
        <end position="25"/>
    </location>
</feature>
<evidence type="ECO:0000313" key="2">
    <source>
        <dbReference type="EMBL" id="CAE6441238.1"/>
    </source>
</evidence>
<keyword evidence="1" id="KW-0472">Membrane</keyword>
<proteinExistence type="predicted"/>
<accession>A0A8H3G820</accession>